<dbReference type="KEGG" id="cic:CICLE_v10007080mg"/>
<dbReference type="Proteomes" id="UP000030687">
    <property type="component" value="Unassembled WGS sequence"/>
</dbReference>
<dbReference type="EMBL" id="KI537036">
    <property type="protein sequence ID" value="ESR34179.1"/>
    <property type="molecule type" value="Genomic_DNA"/>
</dbReference>
<evidence type="ECO:0000313" key="1">
    <source>
        <dbReference type="EMBL" id="ESR34179.1"/>
    </source>
</evidence>
<gene>
    <name evidence="1" type="ORF">CICLE_v10007080mg</name>
</gene>
<keyword evidence="2" id="KW-1185">Reference proteome</keyword>
<dbReference type="AlphaFoldDB" id="V4U4Q8"/>
<dbReference type="Gramene" id="ESR34179">
    <property type="protein sequence ID" value="ESR34179"/>
    <property type="gene ID" value="CICLE_v10007080mg"/>
</dbReference>
<proteinExistence type="predicted"/>
<dbReference type="SUPFAM" id="SSF52047">
    <property type="entry name" value="RNI-like"/>
    <property type="match status" value="1"/>
</dbReference>
<sequence length="137" mass="15225">WEFESLLLDVPFSCTQFIKFIIVDRSCGNATALILPGCCSAEGFIDAAEKCAALKTLGVYPIVCLKLLLVIPQLIGNWKNLEGLILGKSIDIIEIIPQIGLRCKNFSWLLVHGVRIGKYEASAIVKYFSKIKELHLM</sequence>
<name>V4U4Q8_CITCL</name>
<feature type="non-terminal residue" evidence="1">
    <location>
        <position position="1"/>
    </location>
</feature>
<accession>V4U4Q8</accession>
<organism evidence="1 2">
    <name type="scientific">Citrus clementina</name>
    <name type="common">Clementine</name>
    <name type="synonym">Citrus deliciosa x Citrus sinensis</name>
    <dbReference type="NCBI Taxonomy" id="85681"/>
    <lineage>
        <taxon>Eukaryota</taxon>
        <taxon>Viridiplantae</taxon>
        <taxon>Streptophyta</taxon>
        <taxon>Embryophyta</taxon>
        <taxon>Tracheophyta</taxon>
        <taxon>Spermatophyta</taxon>
        <taxon>Magnoliopsida</taxon>
        <taxon>eudicotyledons</taxon>
        <taxon>Gunneridae</taxon>
        <taxon>Pentapetalae</taxon>
        <taxon>rosids</taxon>
        <taxon>malvids</taxon>
        <taxon>Sapindales</taxon>
        <taxon>Rutaceae</taxon>
        <taxon>Aurantioideae</taxon>
        <taxon>Citrus</taxon>
    </lineage>
</organism>
<evidence type="ECO:0000313" key="2">
    <source>
        <dbReference type="Proteomes" id="UP000030687"/>
    </source>
</evidence>
<reference evidence="1 2" key="1">
    <citation type="submission" date="2013-10" db="EMBL/GenBank/DDBJ databases">
        <authorList>
            <consortium name="International Citrus Genome Consortium"/>
            <person name="Jenkins J."/>
            <person name="Schmutz J."/>
            <person name="Prochnik S."/>
            <person name="Rokhsar D."/>
            <person name="Gmitter F."/>
            <person name="Ollitrault P."/>
            <person name="Machado M."/>
            <person name="Talon M."/>
            <person name="Wincker P."/>
            <person name="Jaillon O."/>
            <person name="Morgante M."/>
        </authorList>
    </citation>
    <scope>NUCLEOTIDE SEQUENCE</scope>
    <source>
        <strain evidence="2">cv. Clemenules</strain>
    </source>
</reference>
<protein>
    <recommendedName>
        <fullName evidence="3">FBD domain-containing protein</fullName>
    </recommendedName>
</protein>
<dbReference type="InParanoid" id="V4U4Q8"/>
<evidence type="ECO:0008006" key="3">
    <source>
        <dbReference type="Google" id="ProtNLM"/>
    </source>
</evidence>